<accession>A0A2P2MHW0</accession>
<dbReference type="AlphaFoldDB" id="A0A2P2MHW0"/>
<name>A0A2P2MHW0_RHIMU</name>
<reference evidence="1" key="1">
    <citation type="submission" date="2018-02" db="EMBL/GenBank/DDBJ databases">
        <title>Rhizophora mucronata_Transcriptome.</title>
        <authorList>
            <person name="Meera S.P."/>
            <person name="Sreeshan A."/>
            <person name="Augustine A."/>
        </authorList>
    </citation>
    <scope>NUCLEOTIDE SEQUENCE</scope>
    <source>
        <tissue evidence="1">Leaf</tissue>
    </source>
</reference>
<protein>
    <submittedName>
        <fullName evidence="1">Uncharacterized protein MANES_04G141800</fullName>
    </submittedName>
</protein>
<organism evidence="1">
    <name type="scientific">Rhizophora mucronata</name>
    <name type="common">Asiatic mangrove</name>
    <dbReference type="NCBI Taxonomy" id="61149"/>
    <lineage>
        <taxon>Eukaryota</taxon>
        <taxon>Viridiplantae</taxon>
        <taxon>Streptophyta</taxon>
        <taxon>Embryophyta</taxon>
        <taxon>Tracheophyta</taxon>
        <taxon>Spermatophyta</taxon>
        <taxon>Magnoliopsida</taxon>
        <taxon>eudicotyledons</taxon>
        <taxon>Gunneridae</taxon>
        <taxon>Pentapetalae</taxon>
        <taxon>rosids</taxon>
        <taxon>fabids</taxon>
        <taxon>Malpighiales</taxon>
        <taxon>Rhizophoraceae</taxon>
        <taxon>Rhizophora</taxon>
    </lineage>
</organism>
<sequence length="60" mass="7176">MGYASHLINHSKRLRNVPRLLRHEHASLVQWISNDTRLNFSKTDGMWLNLDAIWVYFCCF</sequence>
<dbReference type="EMBL" id="GGEC01049334">
    <property type="protein sequence ID" value="MBX29818.1"/>
    <property type="molecule type" value="Transcribed_RNA"/>
</dbReference>
<proteinExistence type="predicted"/>
<evidence type="ECO:0000313" key="1">
    <source>
        <dbReference type="EMBL" id="MBX29818.1"/>
    </source>
</evidence>